<dbReference type="CDD" id="cd22324">
    <property type="entry name" value="Endonuclease_I"/>
    <property type="match status" value="1"/>
</dbReference>
<dbReference type="GO" id="GO:0008833">
    <property type="term" value="F:deoxyribonuclease IV (phage-T4-induced) activity"/>
    <property type="evidence" value="ECO:0007669"/>
    <property type="project" value="InterPro"/>
</dbReference>
<sequence>MARRTFPKRTSTRQIAVAKGFRSGLEDKVAGELDNAGVPYTYETFKITYEIPARLAKYTPDFRLLSNGIIVETKGQFVTADRQKHKLIKEQNPDLDIRLVFSRSGTRISKQSQTTYAMWCETHGFLYADKSIPQEWLDEAPTAGRMEALNAILNSQSKVKK</sequence>
<gene>
    <name evidence="1" type="ORF">Lo5R7ANS_24</name>
</gene>
<dbReference type="OrthoDB" id="17050at10239"/>
<keyword evidence="1" id="KW-0378">Hydrolase</keyword>
<organism evidence="1 2">
    <name type="scientific">Mesorhizobium phage vB_MloP_Lo5R7ANS</name>
    <dbReference type="NCBI Taxonomy" id="1527771"/>
    <lineage>
        <taxon>Viruses</taxon>
        <taxon>Duplodnaviria</taxon>
        <taxon>Heunggongvirae</taxon>
        <taxon>Uroviricota</taxon>
        <taxon>Caudoviricetes</taxon>
        <taxon>Autographivirales</taxon>
        <taxon>Pairvirus</taxon>
        <taxon>Pairvirus Lo5R7ANS</taxon>
    </lineage>
</organism>
<keyword evidence="1" id="KW-0255">Endonuclease</keyword>
<reference evidence="1 2" key="1">
    <citation type="submission" date="2014-07" db="EMBL/GenBank/DDBJ databases">
        <title>Genomic characterization of two T7-like Mesorhizobium loti phages vB_MloP_Lo5R7ANS and vB_MloP_Cp1R7ANS-C2.</title>
        <authorList>
            <person name="Halmillawewa A.P."/>
            <person name="Perry B."/>
            <person name="Gavard R."/>
            <person name="Yost C.K."/>
            <person name="Hynes M.F."/>
        </authorList>
    </citation>
    <scope>NUCLEOTIDE SEQUENCE [LARGE SCALE GENOMIC DNA]</scope>
</reference>
<dbReference type="Proteomes" id="UP000201609">
    <property type="component" value="Segment"/>
</dbReference>
<dbReference type="Gene3D" id="3.40.91.30">
    <property type="match status" value="1"/>
</dbReference>
<dbReference type="GO" id="GO:0015074">
    <property type="term" value="P:DNA integration"/>
    <property type="evidence" value="ECO:0007669"/>
    <property type="project" value="InterPro"/>
</dbReference>
<name>A0A076YNU3_9CAUD</name>
<evidence type="ECO:0000313" key="1">
    <source>
        <dbReference type="EMBL" id="AIK68494.1"/>
    </source>
</evidence>
<dbReference type="InterPro" id="IPR008029">
    <property type="entry name" value="Phage_T7_Gp3_endoDNaseI"/>
</dbReference>
<accession>A0A076YNU3</accession>
<dbReference type="GeneID" id="22109831"/>
<keyword evidence="2" id="KW-1185">Reference proteome</keyword>
<keyword evidence="1" id="KW-0540">Nuclease</keyword>
<dbReference type="KEGG" id="vg:22109831"/>
<dbReference type="GO" id="GO:0016032">
    <property type="term" value="P:viral process"/>
    <property type="evidence" value="ECO:0007669"/>
    <property type="project" value="InterPro"/>
</dbReference>
<dbReference type="RefSeq" id="YP_009100071.1">
    <property type="nucleotide sequence ID" value="NC_025431.1"/>
</dbReference>
<evidence type="ECO:0000313" key="2">
    <source>
        <dbReference type="Proteomes" id="UP000201609"/>
    </source>
</evidence>
<protein>
    <submittedName>
        <fullName evidence="1">Putative endonuclease I</fullName>
    </submittedName>
</protein>
<dbReference type="SUPFAM" id="SSF52980">
    <property type="entry name" value="Restriction endonuclease-like"/>
    <property type="match status" value="1"/>
</dbReference>
<dbReference type="InterPro" id="IPR011335">
    <property type="entry name" value="Restrct_endonuc-II-like"/>
</dbReference>
<dbReference type="EMBL" id="KM199771">
    <property type="protein sequence ID" value="AIK68494.1"/>
    <property type="molecule type" value="Genomic_DNA"/>
</dbReference>
<dbReference type="Pfam" id="PF05367">
    <property type="entry name" value="Phage_endo_I"/>
    <property type="match status" value="1"/>
</dbReference>
<proteinExistence type="predicted"/>